<dbReference type="GO" id="GO:0006729">
    <property type="term" value="P:tetrahydrobiopterin biosynthetic process"/>
    <property type="evidence" value="ECO:0007669"/>
    <property type="project" value="TreeGrafter"/>
</dbReference>
<evidence type="ECO:0000256" key="4">
    <source>
        <dbReference type="ARBA" id="ARBA00022801"/>
    </source>
</evidence>
<dbReference type="EMBL" id="CP007490">
    <property type="protein sequence ID" value="AIC46989.1"/>
    <property type="molecule type" value="Genomic_DNA"/>
</dbReference>
<feature type="binding site" evidence="5">
    <location>
        <position position="79"/>
    </location>
    <ligand>
        <name>Zn(2+)</name>
        <dbReference type="ChEBI" id="CHEBI:29105"/>
    </ligand>
</feature>
<dbReference type="PANTHER" id="PTHR11109:SF7">
    <property type="entry name" value="GTP CYCLOHYDROLASE 1"/>
    <property type="match status" value="1"/>
</dbReference>
<organism evidence="7 8">
    <name type="scientific">Rhodoluna lacicola</name>
    <dbReference type="NCBI Taxonomy" id="529884"/>
    <lineage>
        <taxon>Bacteria</taxon>
        <taxon>Bacillati</taxon>
        <taxon>Actinomycetota</taxon>
        <taxon>Actinomycetes</taxon>
        <taxon>Micrococcales</taxon>
        <taxon>Microbacteriaceae</taxon>
        <taxon>Luna cluster</taxon>
        <taxon>Luna-1 subcluster</taxon>
        <taxon>Rhodoluna</taxon>
    </lineage>
</organism>
<evidence type="ECO:0000256" key="3">
    <source>
        <dbReference type="ARBA" id="ARBA00022563"/>
    </source>
</evidence>
<dbReference type="InterPro" id="IPR043134">
    <property type="entry name" value="GTP-CH-I_N"/>
</dbReference>
<dbReference type="Gene3D" id="3.30.1130.10">
    <property type="match status" value="1"/>
</dbReference>
<accession>A0A060JL32</accession>
<dbReference type="PROSITE" id="PS00859">
    <property type="entry name" value="GTP_CYCLOHYDROL_1_1"/>
    <property type="match status" value="1"/>
</dbReference>
<feature type="binding site" evidence="5">
    <location>
        <position position="76"/>
    </location>
    <ligand>
        <name>Zn(2+)</name>
        <dbReference type="ChEBI" id="CHEBI:29105"/>
    </ligand>
</feature>
<feature type="domain" description="GTP cyclohydrolase I" evidence="6">
    <location>
        <begin position="8"/>
        <end position="182"/>
    </location>
</feature>
<dbReference type="NCBIfam" id="NF006825">
    <property type="entry name" value="PRK09347.1-2"/>
    <property type="match status" value="1"/>
</dbReference>
<dbReference type="SUPFAM" id="SSF55620">
    <property type="entry name" value="Tetrahydrobiopterin biosynthesis enzymes-like"/>
    <property type="match status" value="1"/>
</dbReference>
<dbReference type="eggNOG" id="COG0302">
    <property type="taxonomic scope" value="Bacteria"/>
</dbReference>
<keyword evidence="5" id="KW-0342">GTP-binding</keyword>
<gene>
    <name evidence="5" type="primary">folE</name>
    <name evidence="7" type="ORF">Rhola_00001620</name>
</gene>
<protein>
    <recommendedName>
        <fullName evidence="5">GTP cyclohydrolase 1</fullName>
        <ecNumber evidence="5">3.5.4.16</ecNumber>
    </recommendedName>
    <alternativeName>
        <fullName evidence="5">GTP cyclohydrolase I</fullName>
        <shortName evidence="5">GTP-CH-I</shortName>
    </alternativeName>
</protein>
<keyword evidence="3 5" id="KW-0554">One-carbon metabolism</keyword>
<comment type="subunit">
    <text evidence="5">Homopolymer.</text>
</comment>
<dbReference type="PATRIC" id="fig|529884.3.peg.151"/>
<dbReference type="GO" id="GO:0006730">
    <property type="term" value="P:one-carbon metabolic process"/>
    <property type="evidence" value="ECO:0007669"/>
    <property type="project" value="UniProtKB-UniRule"/>
</dbReference>
<dbReference type="InterPro" id="IPR018234">
    <property type="entry name" value="GTP_CycHdrlase_I_CS"/>
</dbReference>
<dbReference type="GO" id="GO:0046654">
    <property type="term" value="P:tetrahydrofolate biosynthetic process"/>
    <property type="evidence" value="ECO:0007669"/>
    <property type="project" value="UniProtKB-UniRule"/>
</dbReference>
<name>A0A060JL32_9MICO</name>
<dbReference type="HAMAP" id="MF_00223">
    <property type="entry name" value="FolE"/>
    <property type="match status" value="1"/>
</dbReference>
<dbReference type="FunFam" id="3.30.1130.10:FF:000001">
    <property type="entry name" value="GTP cyclohydrolase 1"/>
    <property type="match status" value="1"/>
</dbReference>
<reference evidence="7 8" key="1">
    <citation type="journal article" date="2014" name="Int. J. Syst. Evol. Microbiol.">
        <title>Rhodoluna lacicola gen. nov., sp. nov., a planktonic freshwater bacterium with stream-lined genome.</title>
        <authorList>
            <person name="Hahn M."/>
            <person name="Schmidt J."/>
            <person name="Taipale S.J."/>
            <person name="Doolittle W.F."/>
            <person name="Koll U."/>
        </authorList>
    </citation>
    <scope>NUCLEOTIDE SEQUENCE [LARGE SCALE GENOMIC DNA]</scope>
    <source>
        <strain evidence="7 8">MWH-Ta8</strain>
    </source>
</reference>
<dbReference type="UniPathway" id="UPA00848">
    <property type="reaction ID" value="UER00151"/>
</dbReference>
<dbReference type="KEGG" id="rla:Rhola_00001620"/>
<dbReference type="GO" id="GO:0008270">
    <property type="term" value="F:zinc ion binding"/>
    <property type="evidence" value="ECO:0007669"/>
    <property type="project" value="UniProtKB-UniRule"/>
</dbReference>
<evidence type="ECO:0000259" key="6">
    <source>
        <dbReference type="Pfam" id="PF01227"/>
    </source>
</evidence>
<evidence type="ECO:0000256" key="2">
    <source>
        <dbReference type="ARBA" id="ARBA00005080"/>
    </source>
</evidence>
<dbReference type="InterPro" id="IPR043133">
    <property type="entry name" value="GTP-CH-I_C/QueF"/>
</dbReference>
<comment type="similarity">
    <text evidence="5">Belongs to the GTP cyclohydrolase I family.</text>
</comment>
<dbReference type="PROSITE" id="PS00860">
    <property type="entry name" value="GTP_CYCLOHYDROL_1_2"/>
    <property type="match status" value="1"/>
</dbReference>
<sequence length="184" mass="19880">MIDAERVKKAVVELISAIGEDPTRSELLATPEKVAVAYGEFFKGVGVDEKEVLAETFAAEHNEVVILKDIDFVSMCEHHLLPFTGVAHVAYLPSDRVIGLGRLPKLVELVAARPQLQENLTAQIADALEQGLGTKGVVVVIEARHHCVISRGARQPEANTITMAARGCYSEPASRAEVMALISK</sequence>
<dbReference type="InterPro" id="IPR020602">
    <property type="entry name" value="GTP_CycHdrlase_I_dom"/>
</dbReference>
<comment type="catalytic activity">
    <reaction evidence="1 5">
        <text>GTP + H2O = 7,8-dihydroneopterin 3'-triphosphate + formate + H(+)</text>
        <dbReference type="Rhea" id="RHEA:17473"/>
        <dbReference type="ChEBI" id="CHEBI:15377"/>
        <dbReference type="ChEBI" id="CHEBI:15378"/>
        <dbReference type="ChEBI" id="CHEBI:15740"/>
        <dbReference type="ChEBI" id="CHEBI:37565"/>
        <dbReference type="ChEBI" id="CHEBI:58462"/>
        <dbReference type="EC" id="3.5.4.16"/>
    </reaction>
</comment>
<dbReference type="GO" id="GO:0003934">
    <property type="term" value="F:GTP cyclohydrolase I activity"/>
    <property type="evidence" value="ECO:0007669"/>
    <property type="project" value="UniProtKB-UniRule"/>
</dbReference>
<keyword evidence="5" id="KW-0547">Nucleotide-binding</keyword>
<dbReference type="Pfam" id="PF01227">
    <property type="entry name" value="GTP_cyclohydroI"/>
    <property type="match status" value="1"/>
</dbReference>
<dbReference type="STRING" id="529884.Rhola_00001620"/>
<comment type="pathway">
    <text evidence="2 5">Cofactor biosynthesis; 7,8-dihydroneopterin triphosphate biosynthesis; 7,8-dihydroneopterin triphosphate from GTP: step 1/1.</text>
</comment>
<evidence type="ECO:0000313" key="7">
    <source>
        <dbReference type="EMBL" id="AIC46989.1"/>
    </source>
</evidence>
<keyword evidence="5" id="KW-0479">Metal-binding</keyword>
<proteinExistence type="inferred from homology"/>
<keyword evidence="5" id="KW-0862">Zinc</keyword>
<evidence type="ECO:0000256" key="5">
    <source>
        <dbReference type="HAMAP-Rule" id="MF_00223"/>
    </source>
</evidence>
<dbReference type="NCBIfam" id="TIGR00063">
    <property type="entry name" value="folE"/>
    <property type="match status" value="1"/>
</dbReference>
<dbReference type="Gene3D" id="1.10.286.10">
    <property type="match status" value="1"/>
</dbReference>
<keyword evidence="8" id="KW-1185">Reference proteome</keyword>
<dbReference type="InterPro" id="IPR001474">
    <property type="entry name" value="GTP_CycHdrlase_I"/>
</dbReference>
<dbReference type="NCBIfam" id="NF006826">
    <property type="entry name" value="PRK09347.1-3"/>
    <property type="match status" value="1"/>
</dbReference>
<dbReference type="GO" id="GO:0005525">
    <property type="term" value="F:GTP binding"/>
    <property type="evidence" value="ECO:0007669"/>
    <property type="project" value="UniProtKB-KW"/>
</dbReference>
<dbReference type="GO" id="GO:0005737">
    <property type="term" value="C:cytoplasm"/>
    <property type="evidence" value="ECO:0007669"/>
    <property type="project" value="TreeGrafter"/>
</dbReference>
<dbReference type="RefSeq" id="WP_038501702.1">
    <property type="nucleotide sequence ID" value="NZ_AP026911.1"/>
</dbReference>
<evidence type="ECO:0000256" key="1">
    <source>
        <dbReference type="ARBA" id="ARBA00001052"/>
    </source>
</evidence>
<dbReference type="PANTHER" id="PTHR11109">
    <property type="entry name" value="GTP CYCLOHYDROLASE I"/>
    <property type="match status" value="1"/>
</dbReference>
<feature type="binding site" evidence="5">
    <location>
        <position position="147"/>
    </location>
    <ligand>
        <name>Zn(2+)</name>
        <dbReference type="ChEBI" id="CHEBI:29105"/>
    </ligand>
</feature>
<evidence type="ECO:0000313" key="8">
    <source>
        <dbReference type="Proteomes" id="UP000067708"/>
    </source>
</evidence>
<dbReference type="EC" id="3.5.4.16" evidence="5"/>
<dbReference type="AlphaFoldDB" id="A0A060JL32"/>
<keyword evidence="4 5" id="KW-0378">Hydrolase</keyword>
<dbReference type="Proteomes" id="UP000067708">
    <property type="component" value="Chromosome"/>
</dbReference>
<dbReference type="HOGENOM" id="CLU_049768_3_1_11"/>